<proteinExistence type="predicted"/>
<feature type="chain" id="PRO_5016858165" evidence="7">
    <location>
        <begin position="22"/>
        <end position="119"/>
    </location>
</feature>
<dbReference type="Pfam" id="PF00034">
    <property type="entry name" value="Cytochrom_C"/>
    <property type="match status" value="1"/>
</dbReference>
<gene>
    <name evidence="9" type="ORF">CU669_04690</name>
</gene>
<dbReference type="InterPro" id="IPR009056">
    <property type="entry name" value="Cyt_c-like_dom"/>
</dbReference>
<keyword evidence="5 6" id="KW-0408">Iron</keyword>
<keyword evidence="4" id="KW-0249">Electron transport</keyword>
<dbReference type="InterPro" id="IPR002327">
    <property type="entry name" value="Cyt_c_1A/1B"/>
</dbReference>
<evidence type="ECO:0000259" key="8">
    <source>
        <dbReference type="PROSITE" id="PS51007"/>
    </source>
</evidence>
<dbReference type="AlphaFoldDB" id="A0A364P252"/>
<feature type="signal peptide" evidence="7">
    <location>
        <begin position="1"/>
        <end position="21"/>
    </location>
</feature>
<dbReference type="InterPro" id="IPR036909">
    <property type="entry name" value="Cyt_c-like_dom_sf"/>
</dbReference>
<evidence type="ECO:0000256" key="2">
    <source>
        <dbReference type="ARBA" id="ARBA00022617"/>
    </source>
</evidence>
<evidence type="ECO:0000256" key="5">
    <source>
        <dbReference type="ARBA" id="ARBA00023004"/>
    </source>
</evidence>
<keyword evidence="3 6" id="KW-0479">Metal-binding</keyword>
<keyword evidence="10" id="KW-1185">Reference proteome</keyword>
<dbReference type="GO" id="GO:0009055">
    <property type="term" value="F:electron transfer activity"/>
    <property type="evidence" value="ECO:0007669"/>
    <property type="project" value="InterPro"/>
</dbReference>
<dbReference type="PRINTS" id="PR00604">
    <property type="entry name" value="CYTCHRMECIAB"/>
</dbReference>
<dbReference type="GO" id="GO:0046872">
    <property type="term" value="F:metal ion binding"/>
    <property type="evidence" value="ECO:0007669"/>
    <property type="project" value="UniProtKB-KW"/>
</dbReference>
<reference evidence="9 10" key="1">
    <citation type="submission" date="2017-11" db="EMBL/GenBank/DDBJ databases">
        <title>Draft genome sequence of magnetotactic bacterium Magnetospirillum kuznetsovii LBB-42.</title>
        <authorList>
            <person name="Grouzdev D.S."/>
            <person name="Rysina M.S."/>
            <person name="Baslerov R.V."/>
            <person name="Koziaeva V."/>
        </authorList>
    </citation>
    <scope>NUCLEOTIDE SEQUENCE [LARGE SCALE GENOMIC DNA]</scope>
    <source>
        <strain evidence="9 10">LBB-42</strain>
    </source>
</reference>
<dbReference type="SUPFAM" id="SSF46626">
    <property type="entry name" value="Cytochrome c"/>
    <property type="match status" value="1"/>
</dbReference>
<dbReference type="Proteomes" id="UP000251075">
    <property type="component" value="Unassembled WGS sequence"/>
</dbReference>
<dbReference type="GO" id="GO:0020037">
    <property type="term" value="F:heme binding"/>
    <property type="evidence" value="ECO:0007669"/>
    <property type="project" value="InterPro"/>
</dbReference>
<organism evidence="9 10">
    <name type="scientific">Paramagnetospirillum kuznetsovii</name>
    <dbReference type="NCBI Taxonomy" id="2053833"/>
    <lineage>
        <taxon>Bacteria</taxon>
        <taxon>Pseudomonadati</taxon>
        <taxon>Pseudomonadota</taxon>
        <taxon>Alphaproteobacteria</taxon>
        <taxon>Rhodospirillales</taxon>
        <taxon>Magnetospirillaceae</taxon>
        <taxon>Paramagnetospirillum</taxon>
    </lineage>
</organism>
<keyword evidence="1" id="KW-0813">Transport</keyword>
<dbReference type="PANTHER" id="PTHR11961">
    <property type="entry name" value="CYTOCHROME C"/>
    <property type="match status" value="1"/>
</dbReference>
<evidence type="ECO:0000256" key="3">
    <source>
        <dbReference type="ARBA" id="ARBA00022723"/>
    </source>
</evidence>
<dbReference type="Gene3D" id="1.10.760.10">
    <property type="entry name" value="Cytochrome c-like domain"/>
    <property type="match status" value="1"/>
</dbReference>
<name>A0A364P252_9PROT</name>
<evidence type="ECO:0000313" key="9">
    <source>
        <dbReference type="EMBL" id="RAU23429.1"/>
    </source>
</evidence>
<sequence>MRVFVAAALIAAFAGVTPVWAADPPAAFTVCKSCHKVDAGANGVGPSLFGVAGAKAGTASAGFKYSPAMTGWGKVWDDAALTAYLADPKGSIPGNKMVFAGMKNPDEIAAVIAYLKTLK</sequence>
<feature type="domain" description="Cytochrome c" evidence="8">
    <location>
        <begin position="19"/>
        <end position="119"/>
    </location>
</feature>
<keyword evidence="7" id="KW-0732">Signal</keyword>
<evidence type="ECO:0000313" key="10">
    <source>
        <dbReference type="Proteomes" id="UP000251075"/>
    </source>
</evidence>
<accession>A0A364P252</accession>
<dbReference type="EMBL" id="PGTO01000002">
    <property type="protein sequence ID" value="RAU23429.1"/>
    <property type="molecule type" value="Genomic_DNA"/>
</dbReference>
<evidence type="ECO:0000256" key="6">
    <source>
        <dbReference type="PROSITE-ProRule" id="PRU00433"/>
    </source>
</evidence>
<dbReference type="PROSITE" id="PS51007">
    <property type="entry name" value="CYTC"/>
    <property type="match status" value="1"/>
</dbReference>
<protein>
    <submittedName>
        <fullName evidence="9">Cytochrome C</fullName>
    </submittedName>
</protein>
<keyword evidence="2 6" id="KW-0349">Heme</keyword>
<evidence type="ECO:0000256" key="4">
    <source>
        <dbReference type="ARBA" id="ARBA00022982"/>
    </source>
</evidence>
<evidence type="ECO:0000256" key="7">
    <source>
        <dbReference type="SAM" id="SignalP"/>
    </source>
</evidence>
<evidence type="ECO:0000256" key="1">
    <source>
        <dbReference type="ARBA" id="ARBA00022448"/>
    </source>
</evidence>
<dbReference type="OrthoDB" id="9805828at2"/>
<comment type="caution">
    <text evidence="9">The sequence shown here is derived from an EMBL/GenBank/DDBJ whole genome shotgun (WGS) entry which is preliminary data.</text>
</comment>
<dbReference type="RefSeq" id="WP_112142627.1">
    <property type="nucleotide sequence ID" value="NZ_PGTO01000002.1"/>
</dbReference>